<keyword evidence="3" id="KW-1185">Reference proteome</keyword>
<dbReference type="Proteomes" id="UP000765509">
    <property type="component" value="Unassembled WGS sequence"/>
</dbReference>
<evidence type="ECO:0000256" key="1">
    <source>
        <dbReference type="SAM" id="MobiDB-lite"/>
    </source>
</evidence>
<reference evidence="2" key="1">
    <citation type="submission" date="2021-03" db="EMBL/GenBank/DDBJ databases">
        <title>Draft genome sequence of rust myrtle Austropuccinia psidii MF-1, a brazilian biotype.</title>
        <authorList>
            <person name="Quecine M.C."/>
            <person name="Pachon D.M.R."/>
            <person name="Bonatelli M.L."/>
            <person name="Correr F.H."/>
            <person name="Franceschini L.M."/>
            <person name="Leite T.F."/>
            <person name="Margarido G.R.A."/>
            <person name="Almeida C.A."/>
            <person name="Ferrarezi J.A."/>
            <person name="Labate C.A."/>
        </authorList>
    </citation>
    <scope>NUCLEOTIDE SEQUENCE</scope>
    <source>
        <strain evidence="2">MF-1</strain>
    </source>
</reference>
<evidence type="ECO:0000313" key="3">
    <source>
        <dbReference type="Proteomes" id="UP000765509"/>
    </source>
</evidence>
<dbReference type="EMBL" id="AVOT02033486">
    <property type="protein sequence ID" value="MBW0527391.1"/>
    <property type="molecule type" value="Genomic_DNA"/>
</dbReference>
<name>A0A9Q3EYY8_9BASI</name>
<evidence type="ECO:0000313" key="2">
    <source>
        <dbReference type="EMBL" id="MBW0527391.1"/>
    </source>
</evidence>
<organism evidence="2 3">
    <name type="scientific">Austropuccinia psidii MF-1</name>
    <dbReference type="NCBI Taxonomy" id="1389203"/>
    <lineage>
        <taxon>Eukaryota</taxon>
        <taxon>Fungi</taxon>
        <taxon>Dikarya</taxon>
        <taxon>Basidiomycota</taxon>
        <taxon>Pucciniomycotina</taxon>
        <taxon>Pucciniomycetes</taxon>
        <taxon>Pucciniales</taxon>
        <taxon>Sphaerophragmiaceae</taxon>
        <taxon>Austropuccinia</taxon>
    </lineage>
</organism>
<accession>A0A9Q3EYY8</accession>
<comment type="caution">
    <text evidence="2">The sequence shown here is derived from an EMBL/GenBank/DDBJ whole genome shotgun (WGS) entry which is preliminary data.</text>
</comment>
<gene>
    <name evidence="2" type="ORF">O181_067106</name>
</gene>
<protein>
    <submittedName>
        <fullName evidence="2">Uncharacterized protein</fullName>
    </submittedName>
</protein>
<feature type="region of interest" description="Disordered" evidence="1">
    <location>
        <begin position="1"/>
        <end position="20"/>
    </location>
</feature>
<dbReference type="AlphaFoldDB" id="A0A9Q3EYY8"/>
<feature type="region of interest" description="Disordered" evidence="1">
    <location>
        <begin position="43"/>
        <end position="93"/>
    </location>
</feature>
<sequence length="166" mass="18110">MGFKHQKQNPPNTLQKDSPVPCMCRKKTLRQLTACPSGTQCEMTLPPFIEPSQHNEPPIPGPSHSSESQLPSHEDASTCGPEPEVAPTQSTEDPFFKSPLSIFSCYQHSLTAPLTISTLPETPCSIIIINDTPVRTPPPLPLPPGTHPHHEACQEFTDLSPTLMIS</sequence>
<proteinExistence type="predicted"/>